<keyword evidence="4" id="KW-1185">Reference proteome</keyword>
<feature type="region of interest" description="Disordered" evidence="1">
    <location>
        <begin position="74"/>
        <end position="105"/>
    </location>
</feature>
<proteinExistence type="predicted"/>
<accession>A0A543NMQ2</accession>
<name>A0A543NMQ2_9ACTN</name>
<gene>
    <name evidence="3" type="ORF">FHX37_3114</name>
</gene>
<dbReference type="EMBL" id="VFQC01000001">
    <property type="protein sequence ID" value="TQN33115.1"/>
    <property type="molecule type" value="Genomic_DNA"/>
</dbReference>
<evidence type="ECO:0000313" key="3">
    <source>
        <dbReference type="EMBL" id="TQN33115.1"/>
    </source>
</evidence>
<evidence type="ECO:0000256" key="1">
    <source>
        <dbReference type="SAM" id="MobiDB-lite"/>
    </source>
</evidence>
<organism evidence="3 4">
    <name type="scientific">Haloactinospora alba</name>
    <dbReference type="NCBI Taxonomy" id="405555"/>
    <lineage>
        <taxon>Bacteria</taxon>
        <taxon>Bacillati</taxon>
        <taxon>Actinomycetota</taxon>
        <taxon>Actinomycetes</taxon>
        <taxon>Streptosporangiales</taxon>
        <taxon>Nocardiopsidaceae</taxon>
        <taxon>Haloactinospora</taxon>
    </lineage>
</organism>
<keyword evidence="2" id="KW-0472">Membrane</keyword>
<protein>
    <submittedName>
        <fullName evidence="3">Uncharacterized protein DUF4229</fullName>
    </submittedName>
</protein>
<dbReference type="OrthoDB" id="3541782at2"/>
<comment type="caution">
    <text evidence="3">The sequence shown here is derived from an EMBL/GenBank/DDBJ whole genome shotgun (WGS) entry which is preliminary data.</text>
</comment>
<keyword evidence="2" id="KW-1133">Transmembrane helix</keyword>
<sequence>MRSVLAYTASRLLLFAVAWGLIYLLGARGLLALALAFGISGVASYILLSAQRDAMSSAIVTGMERMRGVRERLDEGAAAEDAAPGSGQSDGSDGNAARDTSEEPR</sequence>
<evidence type="ECO:0000313" key="4">
    <source>
        <dbReference type="Proteomes" id="UP000317422"/>
    </source>
</evidence>
<dbReference type="Proteomes" id="UP000317422">
    <property type="component" value="Unassembled WGS sequence"/>
</dbReference>
<dbReference type="AlphaFoldDB" id="A0A543NMQ2"/>
<keyword evidence="2" id="KW-0812">Transmembrane</keyword>
<reference evidence="3 4" key="1">
    <citation type="submission" date="2019-06" db="EMBL/GenBank/DDBJ databases">
        <title>Sequencing the genomes of 1000 actinobacteria strains.</title>
        <authorList>
            <person name="Klenk H.-P."/>
        </authorList>
    </citation>
    <scope>NUCLEOTIDE SEQUENCE [LARGE SCALE GENOMIC DNA]</scope>
    <source>
        <strain evidence="3 4">DSM 45015</strain>
    </source>
</reference>
<dbReference type="InterPro" id="IPR025323">
    <property type="entry name" value="DUF4229"/>
</dbReference>
<dbReference type="RefSeq" id="WP_141924528.1">
    <property type="nucleotide sequence ID" value="NZ_VFQC01000001.1"/>
</dbReference>
<dbReference type="Pfam" id="PF14012">
    <property type="entry name" value="DUF4229"/>
    <property type="match status" value="1"/>
</dbReference>
<feature type="transmembrane region" description="Helical" evidence="2">
    <location>
        <begin position="30"/>
        <end position="48"/>
    </location>
</feature>
<evidence type="ECO:0000256" key="2">
    <source>
        <dbReference type="SAM" id="Phobius"/>
    </source>
</evidence>